<organism evidence="2 3">
    <name type="scientific">Roseovarius spongiae</name>
    <dbReference type="NCBI Taxonomy" id="2320272"/>
    <lineage>
        <taxon>Bacteria</taxon>
        <taxon>Pseudomonadati</taxon>
        <taxon>Pseudomonadota</taxon>
        <taxon>Alphaproteobacteria</taxon>
        <taxon>Rhodobacterales</taxon>
        <taxon>Roseobacteraceae</taxon>
        <taxon>Roseovarius</taxon>
    </lineage>
</organism>
<accession>A0A3A8B4M6</accession>
<comment type="caution">
    <text evidence="2">The sequence shown here is derived from an EMBL/GenBank/DDBJ whole genome shotgun (WGS) entry which is preliminary data.</text>
</comment>
<dbReference type="Pfam" id="PF06568">
    <property type="entry name" value="YjiS-like"/>
    <property type="match status" value="1"/>
</dbReference>
<evidence type="ECO:0000313" key="2">
    <source>
        <dbReference type="EMBL" id="RKF13497.1"/>
    </source>
</evidence>
<evidence type="ECO:0000313" key="3">
    <source>
        <dbReference type="Proteomes" id="UP000281128"/>
    </source>
</evidence>
<reference evidence="2 3" key="1">
    <citation type="submission" date="2018-09" db="EMBL/GenBank/DDBJ databases">
        <title>Roseovarius spongiae sp. nov., isolated from a marine sponge.</title>
        <authorList>
            <person name="Zhuang L."/>
            <person name="Luo L."/>
        </authorList>
    </citation>
    <scope>NUCLEOTIDE SEQUENCE [LARGE SCALE GENOMIC DNA]</scope>
    <source>
        <strain evidence="2 3">HN-E21</strain>
    </source>
</reference>
<sequence length="75" mass="8041">MIIASNALIRRSGHANGAAALIGNVAQAVARRRAYRKTVNELSQLTARELADLGLSRGNIRATAYDSVYGTRQEA</sequence>
<dbReference type="OrthoDB" id="8244198at2"/>
<proteinExistence type="predicted"/>
<name>A0A3A8B4M6_9RHOB</name>
<evidence type="ECO:0000259" key="1">
    <source>
        <dbReference type="Pfam" id="PF06568"/>
    </source>
</evidence>
<dbReference type="Proteomes" id="UP000281128">
    <property type="component" value="Unassembled WGS sequence"/>
</dbReference>
<gene>
    <name evidence="2" type="ORF">D6850_14450</name>
</gene>
<dbReference type="EMBL" id="RAPE01000004">
    <property type="protein sequence ID" value="RKF13497.1"/>
    <property type="molecule type" value="Genomic_DNA"/>
</dbReference>
<dbReference type="RefSeq" id="WP_121168221.1">
    <property type="nucleotide sequence ID" value="NZ_RAPE01000004.1"/>
</dbReference>
<feature type="domain" description="YjiS-like" evidence="1">
    <location>
        <begin position="25"/>
        <end position="61"/>
    </location>
</feature>
<dbReference type="AlphaFoldDB" id="A0A3A8B4M6"/>
<dbReference type="InterPro" id="IPR009506">
    <property type="entry name" value="YjiS-like"/>
</dbReference>
<protein>
    <submittedName>
        <fullName evidence="2">DUF1127 domain-containing protein</fullName>
    </submittedName>
</protein>
<keyword evidence="3" id="KW-1185">Reference proteome</keyword>